<feature type="compositionally biased region" description="Polar residues" evidence="1">
    <location>
        <begin position="21"/>
        <end position="31"/>
    </location>
</feature>
<gene>
    <name evidence="2" type="ORF">CCACVL1_25424</name>
</gene>
<protein>
    <submittedName>
        <fullName evidence="2">Uncharacterized protein</fullName>
    </submittedName>
</protein>
<feature type="non-terminal residue" evidence="2">
    <location>
        <position position="31"/>
    </location>
</feature>
<evidence type="ECO:0000313" key="3">
    <source>
        <dbReference type="Proteomes" id="UP000188268"/>
    </source>
</evidence>
<feature type="region of interest" description="Disordered" evidence="1">
    <location>
        <begin position="1"/>
        <end position="31"/>
    </location>
</feature>
<name>A0A1R3GKK0_COCAP</name>
<dbReference type="Gramene" id="OMO58624">
    <property type="protein sequence ID" value="OMO58624"/>
    <property type="gene ID" value="CCACVL1_25424"/>
</dbReference>
<organism evidence="2 3">
    <name type="scientific">Corchorus capsularis</name>
    <name type="common">Jute</name>
    <dbReference type="NCBI Taxonomy" id="210143"/>
    <lineage>
        <taxon>Eukaryota</taxon>
        <taxon>Viridiplantae</taxon>
        <taxon>Streptophyta</taxon>
        <taxon>Embryophyta</taxon>
        <taxon>Tracheophyta</taxon>
        <taxon>Spermatophyta</taxon>
        <taxon>Magnoliopsida</taxon>
        <taxon>eudicotyledons</taxon>
        <taxon>Gunneridae</taxon>
        <taxon>Pentapetalae</taxon>
        <taxon>rosids</taxon>
        <taxon>malvids</taxon>
        <taxon>Malvales</taxon>
        <taxon>Malvaceae</taxon>
        <taxon>Grewioideae</taxon>
        <taxon>Apeibeae</taxon>
        <taxon>Corchorus</taxon>
    </lineage>
</organism>
<keyword evidence="3" id="KW-1185">Reference proteome</keyword>
<accession>A0A1R3GKK0</accession>
<dbReference type="Proteomes" id="UP000188268">
    <property type="component" value="Unassembled WGS sequence"/>
</dbReference>
<evidence type="ECO:0000256" key="1">
    <source>
        <dbReference type="SAM" id="MobiDB-lite"/>
    </source>
</evidence>
<dbReference type="EMBL" id="AWWV01014175">
    <property type="protein sequence ID" value="OMO58624.1"/>
    <property type="molecule type" value="Genomic_DNA"/>
</dbReference>
<sequence>MEIGDEKHMEGGQWQPGDGTTARQSRSRGAT</sequence>
<evidence type="ECO:0000313" key="2">
    <source>
        <dbReference type="EMBL" id="OMO58624.1"/>
    </source>
</evidence>
<proteinExistence type="predicted"/>
<comment type="caution">
    <text evidence="2">The sequence shown here is derived from an EMBL/GenBank/DDBJ whole genome shotgun (WGS) entry which is preliminary data.</text>
</comment>
<feature type="compositionally biased region" description="Basic and acidic residues" evidence="1">
    <location>
        <begin position="1"/>
        <end position="10"/>
    </location>
</feature>
<dbReference type="AlphaFoldDB" id="A0A1R3GKK0"/>
<reference evidence="2 3" key="1">
    <citation type="submission" date="2013-09" db="EMBL/GenBank/DDBJ databases">
        <title>Corchorus capsularis genome sequencing.</title>
        <authorList>
            <person name="Alam M."/>
            <person name="Haque M.S."/>
            <person name="Islam M.S."/>
            <person name="Emdad E.M."/>
            <person name="Islam M.M."/>
            <person name="Ahmed B."/>
            <person name="Halim A."/>
            <person name="Hossen Q.M.M."/>
            <person name="Hossain M.Z."/>
            <person name="Ahmed R."/>
            <person name="Khan M.M."/>
            <person name="Islam R."/>
            <person name="Rashid M.M."/>
            <person name="Khan S.A."/>
            <person name="Rahman M.S."/>
            <person name="Alam M."/>
        </authorList>
    </citation>
    <scope>NUCLEOTIDE SEQUENCE [LARGE SCALE GENOMIC DNA]</scope>
    <source>
        <strain evidence="3">cv. CVL-1</strain>
        <tissue evidence="2">Whole seedling</tissue>
    </source>
</reference>